<gene>
    <name evidence="1" type="ORF">K3G42_030083</name>
</gene>
<accession>A0ACB8F7D5</accession>
<protein>
    <submittedName>
        <fullName evidence="1">Uncharacterized protein</fullName>
    </submittedName>
</protein>
<sequence>MLQETAQPPRCLASLPDVCFKPLLGAASSVLPTAPSPPNSWVDPWSNTDYSIRIRNIQPKDAGTYYCVTYNIGFPQTERESGTGIQVSVAETLVRQPRGPLHVRTGDVLTLACEVTGHIRAGSVRWYKQRGDCQELIFPTSGSNKRVTRKDEGSSTDFTIFIPNVVPEDAGIYCCVKQKGKSGASGEVLENGPGTVVFVDDRCLKPTKHLPRPSDHST</sequence>
<comment type="caution">
    <text evidence="1">The sequence shown here is derived from an EMBL/GenBank/DDBJ whole genome shotgun (WGS) entry which is preliminary data.</text>
</comment>
<name>A0ACB8F7D5_9SAUR</name>
<organism evidence="1 2">
    <name type="scientific">Sphaerodactylus townsendi</name>
    <dbReference type="NCBI Taxonomy" id="933632"/>
    <lineage>
        <taxon>Eukaryota</taxon>
        <taxon>Metazoa</taxon>
        <taxon>Chordata</taxon>
        <taxon>Craniata</taxon>
        <taxon>Vertebrata</taxon>
        <taxon>Euteleostomi</taxon>
        <taxon>Lepidosauria</taxon>
        <taxon>Squamata</taxon>
        <taxon>Bifurcata</taxon>
        <taxon>Gekkota</taxon>
        <taxon>Sphaerodactylidae</taxon>
        <taxon>Sphaerodactylus</taxon>
    </lineage>
</organism>
<evidence type="ECO:0000313" key="2">
    <source>
        <dbReference type="Proteomes" id="UP000827872"/>
    </source>
</evidence>
<reference evidence="1" key="1">
    <citation type="submission" date="2021-08" db="EMBL/GenBank/DDBJ databases">
        <title>The first chromosome-level gecko genome reveals the dynamic sex chromosomes of Neotropical dwarf geckos (Sphaerodactylidae: Sphaerodactylus).</title>
        <authorList>
            <person name="Pinto B.J."/>
            <person name="Keating S.E."/>
            <person name="Gamble T."/>
        </authorList>
    </citation>
    <scope>NUCLEOTIDE SEQUENCE</scope>
    <source>
        <strain evidence="1">TG3544</strain>
    </source>
</reference>
<evidence type="ECO:0000313" key="1">
    <source>
        <dbReference type="EMBL" id="KAH8000947.1"/>
    </source>
</evidence>
<dbReference type="EMBL" id="CM037618">
    <property type="protein sequence ID" value="KAH8000947.1"/>
    <property type="molecule type" value="Genomic_DNA"/>
</dbReference>
<keyword evidence="2" id="KW-1185">Reference proteome</keyword>
<dbReference type="Proteomes" id="UP000827872">
    <property type="component" value="Linkage Group LG05"/>
</dbReference>
<proteinExistence type="predicted"/>